<evidence type="ECO:0000256" key="5">
    <source>
        <dbReference type="ARBA" id="ARBA00022526"/>
    </source>
</evidence>
<evidence type="ECO:0000259" key="14">
    <source>
        <dbReference type="Pfam" id="PF02878"/>
    </source>
</evidence>
<dbReference type="InterPro" id="IPR016055">
    <property type="entry name" value="A-D-PHexomutase_a/b/a-I/II/III"/>
</dbReference>
<protein>
    <recommendedName>
        <fullName evidence="4">phosphoglucomutase (alpha-D-glucose-1,6-bisphosphate-dependent)</fullName>
        <ecNumber evidence="4">5.4.2.2</ecNumber>
    </recommendedName>
</protein>
<dbReference type="FunFam" id="3.40.120.10:FF:000005">
    <property type="entry name" value="Phosphoglucomutase 5"/>
    <property type="match status" value="1"/>
</dbReference>
<dbReference type="InterPro" id="IPR016066">
    <property type="entry name" value="A-D-PHexomutase_CS"/>
</dbReference>
<feature type="domain" description="Alpha-D-phosphohexomutase alpha/beta/alpha" evidence="15">
    <location>
        <begin position="196"/>
        <end position="296"/>
    </location>
</feature>
<dbReference type="FunFam" id="3.40.120.10:FF:000004">
    <property type="entry name" value="Phosphoglucomutase 5"/>
    <property type="match status" value="1"/>
</dbReference>
<gene>
    <name evidence="17" type="ORF">QR98_0095590</name>
</gene>
<evidence type="ECO:0000259" key="16">
    <source>
        <dbReference type="Pfam" id="PF02880"/>
    </source>
</evidence>
<name>A0A132AJ26_SARSC</name>
<organism evidence="17 18">
    <name type="scientific">Sarcoptes scabiei</name>
    <name type="common">Itch mite</name>
    <name type="synonym">Acarus scabiei</name>
    <dbReference type="NCBI Taxonomy" id="52283"/>
    <lineage>
        <taxon>Eukaryota</taxon>
        <taxon>Metazoa</taxon>
        <taxon>Ecdysozoa</taxon>
        <taxon>Arthropoda</taxon>
        <taxon>Chelicerata</taxon>
        <taxon>Arachnida</taxon>
        <taxon>Acari</taxon>
        <taxon>Acariformes</taxon>
        <taxon>Sarcoptiformes</taxon>
        <taxon>Astigmata</taxon>
        <taxon>Psoroptidia</taxon>
        <taxon>Sarcoptoidea</taxon>
        <taxon>Sarcoptidae</taxon>
        <taxon>Sarcoptinae</taxon>
        <taxon>Sarcoptes</taxon>
    </lineage>
</organism>
<dbReference type="Pfam" id="PF24947">
    <property type="entry name" value="PGM1_C_vert_fung"/>
    <property type="match status" value="1"/>
</dbReference>
<comment type="caution">
    <text evidence="17">The sequence shown here is derived from an EMBL/GenBank/DDBJ whole genome shotgun (WGS) entry which is preliminary data.</text>
</comment>
<keyword evidence="5" id="KW-0313">Glucose metabolism</keyword>
<evidence type="ECO:0000256" key="7">
    <source>
        <dbReference type="ARBA" id="ARBA00022723"/>
    </source>
</evidence>
<dbReference type="NCBIfam" id="NF005737">
    <property type="entry name" value="PRK07564.1-1"/>
    <property type="match status" value="1"/>
</dbReference>
<evidence type="ECO:0000256" key="12">
    <source>
        <dbReference type="ARBA" id="ARBA00049409"/>
    </source>
</evidence>
<evidence type="ECO:0000256" key="13">
    <source>
        <dbReference type="RuleBase" id="RU004326"/>
    </source>
</evidence>
<evidence type="ECO:0000313" key="18">
    <source>
        <dbReference type="Proteomes" id="UP000616769"/>
    </source>
</evidence>
<evidence type="ECO:0000256" key="8">
    <source>
        <dbReference type="ARBA" id="ARBA00022842"/>
    </source>
</evidence>
<dbReference type="AlphaFoldDB" id="A0A132AJ26"/>
<proteinExistence type="inferred from homology"/>
<dbReference type="InterPro" id="IPR036900">
    <property type="entry name" value="A-D-PHexomutase_C_sf"/>
</dbReference>
<dbReference type="InterPro" id="IPR005846">
    <property type="entry name" value="A-D-PHexomutase_a/b/a-III"/>
</dbReference>
<evidence type="ECO:0000256" key="10">
    <source>
        <dbReference type="ARBA" id="ARBA00023277"/>
    </source>
</evidence>
<dbReference type="GO" id="GO:0000287">
    <property type="term" value="F:magnesium ion binding"/>
    <property type="evidence" value="ECO:0007669"/>
    <property type="project" value="InterPro"/>
</dbReference>
<dbReference type="OrthoDB" id="2291at2759"/>
<evidence type="ECO:0000256" key="6">
    <source>
        <dbReference type="ARBA" id="ARBA00022553"/>
    </source>
</evidence>
<dbReference type="InterPro" id="IPR005845">
    <property type="entry name" value="A-D-PHexomutase_a/b/a-II"/>
</dbReference>
<comment type="catalytic activity">
    <reaction evidence="1">
        <text>alpha-D-glucose 1-phosphate = alpha-D-glucose 6-phosphate</text>
        <dbReference type="Rhea" id="RHEA:23536"/>
        <dbReference type="ChEBI" id="CHEBI:58225"/>
        <dbReference type="ChEBI" id="CHEBI:58601"/>
        <dbReference type="EC" id="5.4.2.2"/>
    </reaction>
</comment>
<dbReference type="EMBL" id="JXLN01016210">
    <property type="protein sequence ID" value="KPM10994.1"/>
    <property type="molecule type" value="Genomic_DNA"/>
</dbReference>
<dbReference type="GO" id="GO:0004614">
    <property type="term" value="F:phosphoglucomutase activity"/>
    <property type="evidence" value="ECO:0007669"/>
    <property type="project" value="UniProtKB-EC"/>
</dbReference>
<evidence type="ECO:0000256" key="4">
    <source>
        <dbReference type="ARBA" id="ARBA00012728"/>
    </source>
</evidence>
<evidence type="ECO:0000259" key="15">
    <source>
        <dbReference type="Pfam" id="PF02879"/>
    </source>
</evidence>
<dbReference type="PANTHER" id="PTHR22573">
    <property type="entry name" value="PHOSPHOHEXOMUTASE FAMILY MEMBER"/>
    <property type="match status" value="1"/>
</dbReference>
<reference evidence="17 18" key="1">
    <citation type="journal article" date="2015" name="Parasit. Vectors">
        <title>Draft genome of the scabies mite.</title>
        <authorList>
            <person name="Rider S.D.Jr."/>
            <person name="Morgan M.S."/>
            <person name="Arlian L.G."/>
        </authorList>
    </citation>
    <scope>NUCLEOTIDE SEQUENCE [LARGE SCALE GENOMIC DNA]</scope>
    <source>
        <strain evidence="17">Arlian Lab</strain>
    </source>
</reference>
<dbReference type="InterPro" id="IPR045244">
    <property type="entry name" value="PGM"/>
</dbReference>
<sequence length="513" mass="56956">MARIVEKQTKPFQDQKPGTSGLRKPVDIFKKANYLENFIQSLLNVSLIDVANPNAITLVIGGDGRYYSKNAIKTIISICAANQIGHLIIAHNGIMSTPAISAVIRTRQIHGAIILTASHNPGGPQGDFGVKFNCSNGGPAPETFTNLVFQETLSINSYKILENDLSYDLTRIGMQKFEISDRHEISIEVIDSVAIYLQLLKSIFDFESLRSFVSSKKLLFDGMSGVMGPYIRKIIIDELGASTETAVRSIPLEDFGGHHPDPNLTYAADLVETMRNGNFDFGAAFDGDGDRNMILGAKGFFVTPSDSLAVLADNLNQIPYFANKIKGFARSMPTSRAIDKVAQNHSLKCYETPTGWKFFGSLMDADLVSLCGEESFGTGSGHIREKDGLWAALAWLSIMNKLNQSVEDIVKNHWRKYGRHFYCRYDYEQCDLQSSNEMMSSLRAKILNKQIPTEIEAMNRVYRLSDAFDFEYIDPITSEHVINQGLVLLFNEASSRIIFRLSGTGSSGATRLY</sequence>
<keyword evidence="9" id="KW-0413">Isomerase</keyword>
<dbReference type="Pfam" id="PF02880">
    <property type="entry name" value="PGM_PMM_III"/>
    <property type="match status" value="1"/>
</dbReference>
<dbReference type="SUPFAM" id="SSF55957">
    <property type="entry name" value="Phosphoglucomutase, C-terminal domain"/>
    <property type="match status" value="1"/>
</dbReference>
<dbReference type="Pfam" id="PF02879">
    <property type="entry name" value="PGM_PMM_II"/>
    <property type="match status" value="1"/>
</dbReference>
<dbReference type="PROSITE" id="PS00710">
    <property type="entry name" value="PGM_PMM"/>
    <property type="match status" value="1"/>
</dbReference>
<comment type="similarity">
    <text evidence="3 13">Belongs to the phosphohexose mutase family.</text>
</comment>
<comment type="cofactor">
    <cofactor evidence="2">
        <name>Mg(2+)</name>
        <dbReference type="ChEBI" id="CHEBI:18420"/>
    </cofactor>
</comment>
<dbReference type="GO" id="GO:0006006">
    <property type="term" value="P:glucose metabolic process"/>
    <property type="evidence" value="ECO:0007669"/>
    <property type="project" value="UniProtKB-KW"/>
</dbReference>
<dbReference type="VEuPathDB" id="VectorBase:SSCA009188"/>
<comment type="catalytic activity">
    <reaction evidence="11">
        <text>alpha-D-glucose 1,6-bisphosphate + L-seryl-[protein] = O-phospho-L-seryl-[protein] + alpha-D-glucose 6-phosphate</text>
        <dbReference type="Rhea" id="RHEA:68752"/>
        <dbReference type="Rhea" id="RHEA-COMP:9863"/>
        <dbReference type="Rhea" id="RHEA-COMP:11604"/>
        <dbReference type="ChEBI" id="CHEBI:29999"/>
        <dbReference type="ChEBI" id="CHEBI:58225"/>
        <dbReference type="ChEBI" id="CHEBI:58392"/>
        <dbReference type="ChEBI" id="CHEBI:83421"/>
    </reaction>
</comment>
<feature type="domain" description="Alpha-D-phosphohexomutase alpha/beta/alpha" evidence="14">
    <location>
        <begin position="15"/>
        <end position="157"/>
    </location>
</feature>
<accession>A0A132AJ26</accession>
<dbReference type="PANTHER" id="PTHR22573:SF2">
    <property type="entry name" value="PHOSPHOGLUCOMUTASE"/>
    <property type="match status" value="1"/>
</dbReference>
<evidence type="ECO:0000313" key="17">
    <source>
        <dbReference type="EMBL" id="KPM10994.1"/>
    </source>
</evidence>
<evidence type="ECO:0000256" key="2">
    <source>
        <dbReference type="ARBA" id="ARBA00001946"/>
    </source>
</evidence>
<evidence type="ECO:0000256" key="3">
    <source>
        <dbReference type="ARBA" id="ARBA00010231"/>
    </source>
</evidence>
<keyword evidence="6" id="KW-0597">Phosphoprotein</keyword>
<evidence type="ECO:0000256" key="1">
    <source>
        <dbReference type="ARBA" id="ARBA00000443"/>
    </source>
</evidence>
<dbReference type="PRINTS" id="PR00509">
    <property type="entry name" value="PGMPMM"/>
</dbReference>
<evidence type="ECO:0000256" key="11">
    <source>
        <dbReference type="ARBA" id="ARBA00049318"/>
    </source>
</evidence>
<comment type="catalytic activity">
    <reaction evidence="12">
        <text>O-phospho-L-seryl-[protein] + alpha-D-glucose 1-phosphate = alpha-D-glucose 1,6-bisphosphate + L-seryl-[protein]</text>
        <dbReference type="Rhea" id="RHEA:68748"/>
        <dbReference type="Rhea" id="RHEA-COMP:9863"/>
        <dbReference type="Rhea" id="RHEA-COMP:11604"/>
        <dbReference type="ChEBI" id="CHEBI:29999"/>
        <dbReference type="ChEBI" id="CHEBI:58392"/>
        <dbReference type="ChEBI" id="CHEBI:58601"/>
        <dbReference type="ChEBI" id="CHEBI:83421"/>
    </reaction>
</comment>
<dbReference type="FunFam" id="3.40.120.10:FF:000006">
    <property type="entry name" value="Phosphoglucomutase PgmA"/>
    <property type="match status" value="1"/>
</dbReference>
<keyword evidence="7 13" id="KW-0479">Metal-binding</keyword>
<dbReference type="SUPFAM" id="SSF53738">
    <property type="entry name" value="Phosphoglucomutase, first 3 domains"/>
    <property type="match status" value="3"/>
</dbReference>
<dbReference type="GO" id="GO:0005829">
    <property type="term" value="C:cytosol"/>
    <property type="evidence" value="ECO:0007669"/>
    <property type="project" value="TreeGrafter"/>
</dbReference>
<keyword evidence="8 13" id="KW-0460">Magnesium</keyword>
<keyword evidence="10" id="KW-0119">Carbohydrate metabolism</keyword>
<dbReference type="Gene3D" id="3.40.120.10">
    <property type="entry name" value="Alpha-D-Glucose-1,6-Bisphosphate, subunit A, domain 3"/>
    <property type="match status" value="3"/>
</dbReference>
<dbReference type="Proteomes" id="UP000616769">
    <property type="component" value="Unassembled WGS sequence"/>
</dbReference>
<dbReference type="InterPro" id="IPR005841">
    <property type="entry name" value="Alpha-D-phosphohexomutase_SF"/>
</dbReference>
<dbReference type="Gene3D" id="3.30.310.50">
    <property type="entry name" value="Alpha-D-phosphohexomutase, C-terminal domain"/>
    <property type="match status" value="1"/>
</dbReference>
<dbReference type="Pfam" id="PF02878">
    <property type="entry name" value="PGM_PMM_I"/>
    <property type="match status" value="1"/>
</dbReference>
<dbReference type="InterPro" id="IPR005844">
    <property type="entry name" value="A-D-PHexomutase_a/b/a-I"/>
</dbReference>
<dbReference type="EC" id="5.4.2.2" evidence="4"/>
<feature type="domain" description="Alpha-D-phosphohexomutase alpha/beta/alpha" evidence="16">
    <location>
        <begin position="307"/>
        <end position="417"/>
    </location>
</feature>
<evidence type="ECO:0000256" key="9">
    <source>
        <dbReference type="ARBA" id="ARBA00023235"/>
    </source>
</evidence>